<reference evidence="2" key="1">
    <citation type="journal article" date="2019" name="Sci. Rep.">
        <title>Draft genome of Tanacetum cinerariifolium, the natural source of mosquito coil.</title>
        <authorList>
            <person name="Yamashiro T."/>
            <person name="Shiraishi A."/>
            <person name="Satake H."/>
            <person name="Nakayama K."/>
        </authorList>
    </citation>
    <scope>NUCLEOTIDE SEQUENCE</scope>
</reference>
<accession>A0A6L2L1U7</accession>
<sequence length="572" mass="64835">MGNVLDSCNQRSTQQCMKSGVAKHLGVTGIQQQNGLVDETNMTFKVMKLWRLDDVTSKVVLYKNMGFNECAEYKKTFIGFSVGTGSMQVLHGFEFEVEPLGDHTFKVQPQENIDQGSSLQEVQTQDLIDYQLARDREQHLECELFRYREDSNEAVFAVAVVDKIYAYESLTFNDTVACEVISKWKDRLKEDMDVQSNVYVLNNGCRKCSDDNDGYYEEYTPGMFIHLFLYIDDMVFSYGCKAEIWATKGLLDKAKGNVFVEVHSIPSLEGSLSGDYDVEKNGYGLMILGCAGSLKANLQHMEALSTTEVGYMTFTEACKKKIWLKGLFTELRYELSLVAGIATGALVKGDSRSEVPAQVEIEYAEVLRRVRGGNTLTILSPSEEEQVELKDCSLKTSFVLIGVLENEVPKKQNEFYTQNEFTGAVVRLPDPKQKTLGKKGIDCIFVGYAKHSKTYRFYIIEPNDYVSINSIIESRDAIFDENHFSSIPRPKDIILNMQESQMDNRTDDVPSEILEPRKEKDPRTYNEAMQSRDAAFWKEAIDDEIGSIMENSTWVLSDLLPGCKPLVWIPIK</sequence>
<gene>
    <name evidence="2" type="ORF">Tci_026112</name>
</gene>
<dbReference type="Pfam" id="PF25597">
    <property type="entry name" value="SH3_retrovirus"/>
    <property type="match status" value="1"/>
</dbReference>
<dbReference type="EMBL" id="BKCJ010003284">
    <property type="protein sequence ID" value="GEU54134.1"/>
    <property type="molecule type" value="Genomic_DNA"/>
</dbReference>
<name>A0A6L2L1U7_TANCI</name>
<proteinExistence type="predicted"/>
<comment type="caution">
    <text evidence="2">The sequence shown here is derived from an EMBL/GenBank/DDBJ whole genome shotgun (WGS) entry which is preliminary data.</text>
</comment>
<protein>
    <submittedName>
        <fullName evidence="2">Zinc finger, CCHC-type</fullName>
    </submittedName>
</protein>
<organism evidence="2">
    <name type="scientific">Tanacetum cinerariifolium</name>
    <name type="common">Dalmatian daisy</name>
    <name type="synonym">Chrysanthemum cinerariifolium</name>
    <dbReference type="NCBI Taxonomy" id="118510"/>
    <lineage>
        <taxon>Eukaryota</taxon>
        <taxon>Viridiplantae</taxon>
        <taxon>Streptophyta</taxon>
        <taxon>Embryophyta</taxon>
        <taxon>Tracheophyta</taxon>
        <taxon>Spermatophyta</taxon>
        <taxon>Magnoliopsida</taxon>
        <taxon>eudicotyledons</taxon>
        <taxon>Gunneridae</taxon>
        <taxon>Pentapetalae</taxon>
        <taxon>asterids</taxon>
        <taxon>campanulids</taxon>
        <taxon>Asterales</taxon>
        <taxon>Asteraceae</taxon>
        <taxon>Asteroideae</taxon>
        <taxon>Anthemideae</taxon>
        <taxon>Anthemidinae</taxon>
        <taxon>Tanacetum</taxon>
    </lineage>
</organism>
<evidence type="ECO:0000259" key="1">
    <source>
        <dbReference type="Pfam" id="PF25597"/>
    </source>
</evidence>
<dbReference type="AlphaFoldDB" id="A0A6L2L1U7"/>
<feature type="domain" description="Retroviral polymerase SH3-like" evidence="1">
    <location>
        <begin position="424"/>
        <end position="486"/>
    </location>
</feature>
<evidence type="ECO:0000313" key="2">
    <source>
        <dbReference type="EMBL" id="GEU54134.1"/>
    </source>
</evidence>
<dbReference type="InterPro" id="IPR057670">
    <property type="entry name" value="SH3_retrovirus"/>
</dbReference>